<dbReference type="SMART" id="SM00225">
    <property type="entry name" value="BTB"/>
    <property type="match status" value="1"/>
</dbReference>
<evidence type="ECO:0000313" key="1">
    <source>
        <dbReference type="EMBL" id="CAH1784972.1"/>
    </source>
</evidence>
<evidence type="ECO:0000313" key="2">
    <source>
        <dbReference type="Proteomes" id="UP000749559"/>
    </source>
</evidence>
<reference evidence="1" key="1">
    <citation type="submission" date="2022-03" db="EMBL/GenBank/DDBJ databases">
        <authorList>
            <person name="Martin C."/>
        </authorList>
    </citation>
    <scope>NUCLEOTIDE SEQUENCE</scope>
</reference>
<dbReference type="Gene3D" id="3.30.710.10">
    <property type="entry name" value="Potassium Channel Kv1.1, Chain A"/>
    <property type="match status" value="1"/>
</dbReference>
<comment type="caution">
    <text evidence="1">The sequence shown here is derived from an EMBL/GenBank/DDBJ whole genome shotgun (WGS) entry which is preliminary data.</text>
</comment>
<dbReference type="SUPFAM" id="SSF54695">
    <property type="entry name" value="POZ domain"/>
    <property type="match status" value="1"/>
</dbReference>
<gene>
    <name evidence="1" type="ORF">OFUS_LOCUS11090</name>
</gene>
<accession>A0A8J1XFP2</accession>
<keyword evidence="2" id="KW-1185">Reference proteome</keyword>
<dbReference type="InterPro" id="IPR011333">
    <property type="entry name" value="SKP1/BTB/POZ_sf"/>
</dbReference>
<dbReference type="Proteomes" id="UP000749559">
    <property type="component" value="Unassembled WGS sequence"/>
</dbReference>
<dbReference type="PROSITE" id="PS50097">
    <property type="entry name" value="BTB"/>
    <property type="match status" value="1"/>
</dbReference>
<dbReference type="AlphaFoldDB" id="A0A8J1XFP2"/>
<proteinExistence type="predicted"/>
<organism evidence="1 2">
    <name type="scientific">Owenia fusiformis</name>
    <name type="common">Polychaete worm</name>
    <dbReference type="NCBI Taxonomy" id="6347"/>
    <lineage>
        <taxon>Eukaryota</taxon>
        <taxon>Metazoa</taxon>
        <taxon>Spiralia</taxon>
        <taxon>Lophotrochozoa</taxon>
        <taxon>Annelida</taxon>
        <taxon>Polychaeta</taxon>
        <taxon>Sedentaria</taxon>
        <taxon>Canalipalpata</taxon>
        <taxon>Sabellida</taxon>
        <taxon>Oweniida</taxon>
        <taxon>Oweniidae</taxon>
        <taxon>Owenia</taxon>
    </lineage>
</organism>
<sequence length="240" mass="28103">MAETENVDGPKIDFSKPWQFGDIIFIVEDKKIYANKTILSMWSPVMEAMFHRDFKEKNAMEINLPHKSYEEVIEFLKVLHPPNEEISGSNITKILPLIQEYQVDILMKRCEDLLMCRSGCIQNYILAQKYNLQKLKDSSYAWLKRTPVGRLKQQPDFEKLDPEVLMEIFAEKCERFEKCQDSLREVKQVIERKKVNPTFAGAHMLCDTCQDARGQQVECMSCMKNCCEKVVDIIKQMDRC</sequence>
<protein>
    <submittedName>
        <fullName evidence="1">Uncharacterized protein</fullName>
    </submittedName>
</protein>
<dbReference type="Pfam" id="PF00651">
    <property type="entry name" value="BTB"/>
    <property type="match status" value="1"/>
</dbReference>
<dbReference type="InterPro" id="IPR000210">
    <property type="entry name" value="BTB/POZ_dom"/>
</dbReference>
<name>A0A8J1XFP2_OWEFU</name>
<dbReference type="EMBL" id="CAIIXF020000005">
    <property type="protein sequence ID" value="CAH1784972.1"/>
    <property type="molecule type" value="Genomic_DNA"/>
</dbReference>
<dbReference type="PANTHER" id="PTHR22744:SF17">
    <property type="entry name" value="BTB DOMAIN-CONTAINING PROTEIN"/>
    <property type="match status" value="1"/>
</dbReference>
<dbReference type="CDD" id="cd14733">
    <property type="entry name" value="BACK"/>
    <property type="match status" value="1"/>
</dbReference>
<dbReference type="OrthoDB" id="437903at2759"/>
<dbReference type="PANTHER" id="PTHR22744">
    <property type="entry name" value="HELIX LOOP HELIX PROTEIN 21-RELATED"/>
    <property type="match status" value="1"/>
</dbReference>